<dbReference type="InterPro" id="IPR011032">
    <property type="entry name" value="GroES-like_sf"/>
</dbReference>
<sequence>MKPTQSGEARQRMVVHGGACRAGGQLAGLAAVIDEVGPDVTGWQVGDEVMAMALPLSAHGGAYVQELKTVRACGLP</sequence>
<dbReference type="RefSeq" id="WP_214563689.1">
    <property type="nucleotide sequence ID" value="NZ_JAHEWX010000036.1"/>
</dbReference>
<evidence type="ECO:0000313" key="1">
    <source>
        <dbReference type="EMBL" id="MBT1543555.1"/>
    </source>
</evidence>
<reference evidence="1" key="1">
    <citation type="submission" date="2021-05" db="EMBL/GenBank/DDBJ databases">
        <title>Whole genome sequence of Curtobacterium flaccumfaciens pv. flaccumfaciens strain CFBP 3417.</title>
        <authorList>
            <person name="Osdaghi E."/>
            <person name="Taghouti G."/>
            <person name="Portier P."/>
            <person name="Fazliarab A."/>
            <person name="Taghavi S.M."/>
            <person name="Briand M."/>
            <person name="Le-Saux M."/>
            <person name="Jacques M.-A."/>
        </authorList>
    </citation>
    <scope>NUCLEOTIDE SEQUENCE</scope>
    <source>
        <strain evidence="1">CFBP 3417</strain>
    </source>
</reference>
<evidence type="ECO:0000313" key="2">
    <source>
        <dbReference type="Proteomes" id="UP000709437"/>
    </source>
</evidence>
<dbReference type="SUPFAM" id="SSF50129">
    <property type="entry name" value="GroES-like"/>
    <property type="match status" value="1"/>
</dbReference>
<comment type="caution">
    <text evidence="1">The sequence shown here is derived from an EMBL/GenBank/DDBJ whole genome shotgun (WGS) entry which is preliminary data.</text>
</comment>
<protein>
    <submittedName>
        <fullName evidence="1">Uncharacterized protein</fullName>
    </submittedName>
</protein>
<accession>A0A9Q2W9T7</accession>
<dbReference type="Proteomes" id="UP000709437">
    <property type="component" value="Unassembled WGS sequence"/>
</dbReference>
<gene>
    <name evidence="1" type="ORF">KK103_17470</name>
</gene>
<organism evidence="1 2">
    <name type="scientific">Curtobacterium flaccumfaciens pv. flaccumfaciens</name>
    <dbReference type="NCBI Taxonomy" id="138532"/>
    <lineage>
        <taxon>Bacteria</taxon>
        <taxon>Bacillati</taxon>
        <taxon>Actinomycetota</taxon>
        <taxon>Actinomycetes</taxon>
        <taxon>Micrococcales</taxon>
        <taxon>Microbacteriaceae</taxon>
        <taxon>Curtobacterium</taxon>
    </lineage>
</organism>
<name>A0A9Q2W9T7_9MICO</name>
<dbReference type="EMBL" id="JAHEWX010000036">
    <property type="protein sequence ID" value="MBT1543555.1"/>
    <property type="molecule type" value="Genomic_DNA"/>
</dbReference>
<proteinExistence type="predicted"/>
<dbReference type="Gene3D" id="3.90.180.10">
    <property type="entry name" value="Medium-chain alcohol dehydrogenases, catalytic domain"/>
    <property type="match status" value="1"/>
</dbReference>
<dbReference type="AlphaFoldDB" id="A0A9Q2W9T7"/>